<keyword evidence="6" id="KW-0175">Coiled coil</keyword>
<feature type="coiled-coil region" evidence="6">
    <location>
        <begin position="189"/>
        <end position="234"/>
    </location>
</feature>
<organism evidence="8 9">
    <name type="scientific">Zopfia rhizophila CBS 207.26</name>
    <dbReference type="NCBI Taxonomy" id="1314779"/>
    <lineage>
        <taxon>Eukaryota</taxon>
        <taxon>Fungi</taxon>
        <taxon>Dikarya</taxon>
        <taxon>Ascomycota</taxon>
        <taxon>Pezizomycotina</taxon>
        <taxon>Dothideomycetes</taxon>
        <taxon>Dothideomycetes incertae sedis</taxon>
        <taxon>Zopfiaceae</taxon>
        <taxon>Zopfia</taxon>
    </lineage>
</organism>
<dbReference type="Proteomes" id="UP000800200">
    <property type="component" value="Unassembled WGS sequence"/>
</dbReference>
<dbReference type="EMBL" id="ML994627">
    <property type="protein sequence ID" value="KAF2187258.1"/>
    <property type="molecule type" value="Genomic_DNA"/>
</dbReference>
<protein>
    <submittedName>
        <fullName evidence="8">Uncharacterized protein</fullName>
    </submittedName>
</protein>
<feature type="region of interest" description="Disordered" evidence="7">
    <location>
        <begin position="1"/>
        <end position="121"/>
    </location>
</feature>
<dbReference type="AlphaFoldDB" id="A0A6A6E9P2"/>
<comment type="subcellular location">
    <subcellularLocation>
        <location evidence="1">Nucleus</location>
    </subcellularLocation>
</comment>
<evidence type="ECO:0000313" key="8">
    <source>
        <dbReference type="EMBL" id="KAF2187258.1"/>
    </source>
</evidence>
<keyword evidence="5" id="KW-0539">Nucleus</keyword>
<dbReference type="OrthoDB" id="412109at2759"/>
<feature type="compositionally biased region" description="Basic residues" evidence="7">
    <location>
        <begin position="48"/>
        <end position="72"/>
    </location>
</feature>
<proteinExistence type="predicted"/>
<dbReference type="GO" id="GO:0005634">
    <property type="term" value="C:nucleus"/>
    <property type="evidence" value="ECO:0007669"/>
    <property type="project" value="UniProtKB-SubCell"/>
</dbReference>
<evidence type="ECO:0000256" key="4">
    <source>
        <dbReference type="ARBA" id="ARBA00023043"/>
    </source>
</evidence>
<keyword evidence="2" id="KW-0597">Phosphoprotein</keyword>
<evidence type="ECO:0000313" key="9">
    <source>
        <dbReference type="Proteomes" id="UP000800200"/>
    </source>
</evidence>
<accession>A0A6A6E9P2</accession>
<dbReference type="PANTHER" id="PTHR15263:SF1">
    <property type="entry name" value="NF-KAPPA-B INHIBITOR-LIKE PROTEIN 1"/>
    <property type="match status" value="1"/>
</dbReference>
<evidence type="ECO:0000256" key="7">
    <source>
        <dbReference type="SAM" id="MobiDB-lite"/>
    </source>
</evidence>
<sequence>MEDSASKRPVNDEYADSKSSKFRFKSESKPKSRSKRSREDFEEDISRRSKHHGSDRRHKSRHSYRNSKHRRKEMQPGRTVHDHTFRGGSGEYMDPDHIYRESIFDGLGEEEQARSSEDYLDPDTAFRESLFDALADDEGAAYWEGVYSQPIHNYPNMKEGPKGELEQMGDEEYAEYVRTKMWEKSHQHILEEREARERERKRQKKLREEIQEENVRLEEDREAFQRRVQESLKRGEERKKAKEVDAAWSQYSKKWEEVKNNSDFAKVVETRVRELIPWPVVSGKWKHISKEEIEYFLKNSSEWRDGAAAMLKVERVRWHPDKMQQRFGQHIDAETMKSVTAVFQVVDRLWNEYREKAR</sequence>
<dbReference type="PANTHER" id="PTHR15263">
    <property type="entry name" value="I-KAPPA-B-LIKE PROTEIN IKBL"/>
    <property type="match status" value="1"/>
</dbReference>
<keyword evidence="9" id="KW-1185">Reference proteome</keyword>
<keyword evidence="3" id="KW-0677">Repeat</keyword>
<reference evidence="8" key="1">
    <citation type="journal article" date="2020" name="Stud. Mycol.">
        <title>101 Dothideomycetes genomes: a test case for predicting lifestyles and emergence of pathogens.</title>
        <authorList>
            <person name="Haridas S."/>
            <person name="Albert R."/>
            <person name="Binder M."/>
            <person name="Bloem J."/>
            <person name="Labutti K."/>
            <person name="Salamov A."/>
            <person name="Andreopoulos B."/>
            <person name="Baker S."/>
            <person name="Barry K."/>
            <person name="Bills G."/>
            <person name="Bluhm B."/>
            <person name="Cannon C."/>
            <person name="Castanera R."/>
            <person name="Culley D."/>
            <person name="Daum C."/>
            <person name="Ezra D."/>
            <person name="Gonzalez J."/>
            <person name="Henrissat B."/>
            <person name="Kuo A."/>
            <person name="Liang C."/>
            <person name="Lipzen A."/>
            <person name="Lutzoni F."/>
            <person name="Magnuson J."/>
            <person name="Mondo S."/>
            <person name="Nolan M."/>
            <person name="Ohm R."/>
            <person name="Pangilinan J."/>
            <person name="Park H.-J."/>
            <person name="Ramirez L."/>
            <person name="Alfaro M."/>
            <person name="Sun H."/>
            <person name="Tritt A."/>
            <person name="Yoshinaga Y."/>
            <person name="Zwiers L.-H."/>
            <person name="Turgeon B."/>
            <person name="Goodwin S."/>
            <person name="Spatafora J."/>
            <person name="Crous P."/>
            <person name="Grigoriev I."/>
        </authorList>
    </citation>
    <scope>NUCLEOTIDE SEQUENCE</scope>
    <source>
        <strain evidence="8">CBS 207.26</strain>
    </source>
</reference>
<evidence type="ECO:0000256" key="3">
    <source>
        <dbReference type="ARBA" id="ARBA00022737"/>
    </source>
</evidence>
<dbReference type="InterPro" id="IPR038753">
    <property type="entry name" value="NFKBIL1"/>
</dbReference>
<name>A0A6A6E9P2_9PEZI</name>
<evidence type="ECO:0000256" key="1">
    <source>
        <dbReference type="ARBA" id="ARBA00004123"/>
    </source>
</evidence>
<feature type="compositionally biased region" description="Basic and acidic residues" evidence="7">
    <location>
        <begin position="1"/>
        <end position="30"/>
    </location>
</feature>
<evidence type="ECO:0000256" key="2">
    <source>
        <dbReference type="ARBA" id="ARBA00022553"/>
    </source>
</evidence>
<gene>
    <name evidence="8" type="ORF">K469DRAFT_704936</name>
</gene>
<evidence type="ECO:0000256" key="6">
    <source>
        <dbReference type="SAM" id="Coils"/>
    </source>
</evidence>
<keyword evidence="4" id="KW-0040">ANK repeat</keyword>
<feature type="compositionally biased region" description="Basic and acidic residues" evidence="7">
    <location>
        <begin position="73"/>
        <end position="85"/>
    </location>
</feature>
<dbReference type="GO" id="GO:0043124">
    <property type="term" value="P:negative regulation of canonical NF-kappaB signal transduction"/>
    <property type="evidence" value="ECO:0007669"/>
    <property type="project" value="InterPro"/>
</dbReference>
<feature type="compositionally biased region" description="Basic and acidic residues" evidence="7">
    <location>
        <begin position="94"/>
        <end position="103"/>
    </location>
</feature>
<evidence type="ECO:0000256" key="5">
    <source>
        <dbReference type="ARBA" id="ARBA00023242"/>
    </source>
</evidence>